<organism evidence="2 3">
    <name type="scientific">Heracleum sosnowskyi</name>
    <dbReference type="NCBI Taxonomy" id="360622"/>
    <lineage>
        <taxon>Eukaryota</taxon>
        <taxon>Viridiplantae</taxon>
        <taxon>Streptophyta</taxon>
        <taxon>Embryophyta</taxon>
        <taxon>Tracheophyta</taxon>
        <taxon>Spermatophyta</taxon>
        <taxon>Magnoliopsida</taxon>
        <taxon>eudicotyledons</taxon>
        <taxon>Gunneridae</taxon>
        <taxon>Pentapetalae</taxon>
        <taxon>asterids</taxon>
        <taxon>campanulids</taxon>
        <taxon>Apiales</taxon>
        <taxon>Apiaceae</taxon>
        <taxon>Apioideae</taxon>
        <taxon>apioid superclade</taxon>
        <taxon>Tordylieae</taxon>
        <taxon>Tordyliinae</taxon>
        <taxon>Heracleum</taxon>
    </lineage>
</organism>
<feature type="compositionally biased region" description="Basic and acidic residues" evidence="1">
    <location>
        <begin position="1"/>
        <end position="10"/>
    </location>
</feature>
<evidence type="ECO:0000313" key="2">
    <source>
        <dbReference type="EMBL" id="KAK1376178.1"/>
    </source>
</evidence>
<feature type="region of interest" description="Disordered" evidence="1">
    <location>
        <begin position="197"/>
        <end position="223"/>
    </location>
</feature>
<dbReference type="PANTHER" id="PTHR36062">
    <property type="entry name" value="OS01G0687300 PROTEIN"/>
    <property type="match status" value="1"/>
</dbReference>
<proteinExistence type="predicted"/>
<name>A0AAD8I013_9APIA</name>
<dbReference type="GO" id="GO:0010099">
    <property type="term" value="P:regulation of photomorphogenesis"/>
    <property type="evidence" value="ECO:0007669"/>
    <property type="project" value="InterPro"/>
</dbReference>
<reference evidence="2" key="1">
    <citation type="submission" date="2023-02" db="EMBL/GenBank/DDBJ databases">
        <title>Genome of toxic invasive species Heracleum sosnowskyi carries increased number of genes despite the absence of recent whole-genome duplications.</title>
        <authorList>
            <person name="Schelkunov M."/>
            <person name="Shtratnikova V."/>
            <person name="Makarenko M."/>
            <person name="Klepikova A."/>
            <person name="Omelchenko D."/>
            <person name="Novikova G."/>
            <person name="Obukhova E."/>
            <person name="Bogdanov V."/>
            <person name="Penin A."/>
            <person name="Logacheva M."/>
        </authorList>
    </citation>
    <scope>NUCLEOTIDE SEQUENCE</scope>
    <source>
        <strain evidence="2">Hsosn_3</strain>
        <tissue evidence="2">Leaf</tissue>
    </source>
</reference>
<reference evidence="2" key="2">
    <citation type="submission" date="2023-05" db="EMBL/GenBank/DDBJ databases">
        <authorList>
            <person name="Schelkunov M.I."/>
        </authorList>
    </citation>
    <scope>NUCLEOTIDE SEQUENCE</scope>
    <source>
        <strain evidence="2">Hsosn_3</strain>
        <tissue evidence="2">Leaf</tissue>
    </source>
</reference>
<dbReference type="EMBL" id="JAUIZM010000007">
    <property type="protein sequence ID" value="KAK1376178.1"/>
    <property type="molecule type" value="Genomic_DNA"/>
</dbReference>
<comment type="caution">
    <text evidence="2">The sequence shown here is derived from an EMBL/GenBank/DDBJ whole genome shotgun (WGS) entry which is preliminary data.</text>
</comment>
<protein>
    <submittedName>
        <fullName evidence="2">Uncharacterized protein</fullName>
    </submittedName>
</protein>
<dbReference type="AlphaFoldDB" id="A0AAD8I013"/>
<dbReference type="PANTHER" id="PTHR36062:SF1">
    <property type="entry name" value="OS01G0687300 PROTEIN"/>
    <property type="match status" value="1"/>
</dbReference>
<keyword evidence="3" id="KW-1185">Reference proteome</keyword>
<dbReference type="Proteomes" id="UP001237642">
    <property type="component" value="Unassembled WGS sequence"/>
</dbReference>
<evidence type="ECO:0000313" key="3">
    <source>
        <dbReference type="Proteomes" id="UP001237642"/>
    </source>
</evidence>
<evidence type="ECO:0000256" key="1">
    <source>
        <dbReference type="SAM" id="MobiDB-lite"/>
    </source>
</evidence>
<gene>
    <name evidence="2" type="ORF">POM88_032371</name>
</gene>
<feature type="region of interest" description="Disordered" evidence="1">
    <location>
        <begin position="1"/>
        <end position="21"/>
    </location>
</feature>
<accession>A0AAD8I013</accession>
<sequence>MKVPEHEKCSNHRGPGFVSDHLSMTNNHPPAFCEERYKTMHNCSGVESSPSKKDVKANIGLPCHDHAILTTGEASVLDNAEASTSRTRSLDIDCDQDTNIRWIKRLKISDSCNHSIGTKSLSLDEATSDKKANQLVSNGVRGQRANSKSVPISAGKELMVLNQKTNPLRTGNSFSNDDLDGRDGTKQLRSWIQRWQKNPATTHQKRWQKNPATTHQKQLPPLT</sequence>
<dbReference type="InterPro" id="IPR037476">
    <property type="entry name" value="PCH1"/>
</dbReference>